<evidence type="ECO:0000256" key="4">
    <source>
        <dbReference type="ARBA" id="ARBA00022989"/>
    </source>
</evidence>
<dbReference type="EMBL" id="JADEXQ010000008">
    <property type="protein sequence ID" value="MBE9028908.1"/>
    <property type="molecule type" value="Genomic_DNA"/>
</dbReference>
<feature type="transmembrane region" description="Helical" evidence="6">
    <location>
        <begin position="457"/>
        <end position="476"/>
    </location>
</feature>
<feature type="transmembrane region" description="Helical" evidence="6">
    <location>
        <begin position="374"/>
        <end position="393"/>
    </location>
</feature>
<feature type="transmembrane region" description="Helical" evidence="6">
    <location>
        <begin position="399"/>
        <end position="418"/>
    </location>
</feature>
<comment type="caution">
    <text evidence="7">The sequence shown here is derived from an EMBL/GenBank/DDBJ whole genome shotgun (WGS) entry which is preliminary data.</text>
</comment>
<evidence type="ECO:0000256" key="5">
    <source>
        <dbReference type="ARBA" id="ARBA00023136"/>
    </source>
</evidence>
<dbReference type="AlphaFoldDB" id="A0A928Z381"/>
<feature type="transmembrane region" description="Helical" evidence="6">
    <location>
        <begin position="37"/>
        <end position="63"/>
    </location>
</feature>
<evidence type="ECO:0000313" key="7">
    <source>
        <dbReference type="EMBL" id="MBE9028908.1"/>
    </source>
</evidence>
<sequence>MLKNGLFNLIGSILRLLIGVVTVPLLIRFLGLADYGLWALVSSTLVLVGLAEGGLAASTVYFVSKDLGRQDGRSLMSTFLMVSASMMTLATAMFIVLVVSAPIVSANFPNLTEAQRLIMVPALQWGGLAVWGRMFQGIFVGIEQSYNKYALNNLITTLQGMCSNIGLIVLAWHGENVIRLMQWQVAMVVIFFVVHAVFGLKLLSKTWGGKLGLIWDGRKFAQIIKYSTSVWLTSTGNVLFSQCDKVLVGAVLGPQLLGAYAAISGFTSQINGLASTMVQPVLPGISGLSLEVPEHRETLVARIRQACQVNLAIAYGLGGLLLSFAPVITGLMFPQDATLPNLLLAFQIQIVIYSFYSANSFAYFFLLGLNKGGLLMKVILVCSLLSLSMIYWGSSLFGFFGAIIGNAGFLGVFALTLIALKALDIKMRLLLQWIGWDSVVFLSLGLAGILLPVDVPIYYRCLIAAAQVVWIAKILLGERFKLSLSKAF</sequence>
<dbReference type="GO" id="GO:0005886">
    <property type="term" value="C:plasma membrane"/>
    <property type="evidence" value="ECO:0007669"/>
    <property type="project" value="UniProtKB-SubCell"/>
</dbReference>
<keyword evidence="8" id="KW-1185">Reference proteome</keyword>
<evidence type="ECO:0000256" key="3">
    <source>
        <dbReference type="ARBA" id="ARBA00022692"/>
    </source>
</evidence>
<keyword evidence="2" id="KW-1003">Cell membrane</keyword>
<feature type="transmembrane region" description="Helical" evidence="6">
    <location>
        <begin position="154"/>
        <end position="174"/>
    </location>
</feature>
<feature type="transmembrane region" description="Helical" evidence="6">
    <location>
        <begin position="430"/>
        <end position="451"/>
    </location>
</feature>
<dbReference type="PANTHER" id="PTHR30250">
    <property type="entry name" value="PST FAMILY PREDICTED COLANIC ACID TRANSPORTER"/>
    <property type="match status" value="1"/>
</dbReference>
<feature type="transmembrane region" description="Helical" evidence="6">
    <location>
        <begin position="12"/>
        <end position="31"/>
    </location>
</feature>
<proteinExistence type="predicted"/>
<evidence type="ECO:0000256" key="2">
    <source>
        <dbReference type="ARBA" id="ARBA00022475"/>
    </source>
</evidence>
<name>A0A928Z381_9CYAN</name>
<keyword evidence="4 6" id="KW-1133">Transmembrane helix</keyword>
<keyword evidence="3 6" id="KW-0812">Transmembrane</keyword>
<feature type="transmembrane region" description="Helical" evidence="6">
    <location>
        <begin position="75"/>
        <end position="103"/>
    </location>
</feature>
<feature type="transmembrane region" description="Helical" evidence="6">
    <location>
        <begin position="180"/>
        <end position="200"/>
    </location>
</feature>
<evidence type="ECO:0000313" key="8">
    <source>
        <dbReference type="Proteomes" id="UP000625316"/>
    </source>
</evidence>
<evidence type="ECO:0000256" key="6">
    <source>
        <dbReference type="SAM" id="Phobius"/>
    </source>
</evidence>
<dbReference type="InterPro" id="IPR050833">
    <property type="entry name" value="Poly_Biosynth_Transport"/>
</dbReference>
<gene>
    <name evidence="7" type="ORF">IQ266_03920</name>
</gene>
<dbReference type="PANTHER" id="PTHR30250:SF26">
    <property type="entry name" value="PSMA PROTEIN"/>
    <property type="match status" value="1"/>
</dbReference>
<dbReference type="InterPro" id="IPR002797">
    <property type="entry name" value="Polysacc_synth"/>
</dbReference>
<feature type="transmembrane region" description="Helical" evidence="6">
    <location>
        <begin position="312"/>
        <end position="333"/>
    </location>
</feature>
<dbReference type="Proteomes" id="UP000625316">
    <property type="component" value="Unassembled WGS sequence"/>
</dbReference>
<feature type="transmembrane region" description="Helical" evidence="6">
    <location>
        <begin position="345"/>
        <end position="367"/>
    </location>
</feature>
<evidence type="ECO:0000256" key="1">
    <source>
        <dbReference type="ARBA" id="ARBA00004651"/>
    </source>
</evidence>
<dbReference type="RefSeq" id="WP_264323731.1">
    <property type="nucleotide sequence ID" value="NZ_JADEXQ010000008.1"/>
</dbReference>
<comment type="subcellular location">
    <subcellularLocation>
        <location evidence="1">Cell membrane</location>
        <topology evidence="1">Multi-pass membrane protein</topology>
    </subcellularLocation>
</comment>
<accession>A0A928Z381</accession>
<protein>
    <submittedName>
        <fullName evidence="7">Oligosaccharide flippase family protein</fullName>
    </submittedName>
</protein>
<reference evidence="7" key="1">
    <citation type="submission" date="2020-10" db="EMBL/GenBank/DDBJ databases">
        <authorList>
            <person name="Castelo-Branco R."/>
            <person name="Eusebio N."/>
            <person name="Adriana R."/>
            <person name="Vieira A."/>
            <person name="Brugerolle De Fraissinette N."/>
            <person name="Rezende De Castro R."/>
            <person name="Schneider M.P."/>
            <person name="Vasconcelos V."/>
            <person name="Leao P.N."/>
        </authorList>
    </citation>
    <scope>NUCLEOTIDE SEQUENCE</scope>
    <source>
        <strain evidence="7">LEGE 11480</strain>
    </source>
</reference>
<organism evidence="7 8">
    <name type="scientific">Romeriopsis navalis LEGE 11480</name>
    <dbReference type="NCBI Taxonomy" id="2777977"/>
    <lineage>
        <taxon>Bacteria</taxon>
        <taxon>Bacillati</taxon>
        <taxon>Cyanobacteriota</taxon>
        <taxon>Cyanophyceae</taxon>
        <taxon>Leptolyngbyales</taxon>
        <taxon>Leptolyngbyaceae</taxon>
        <taxon>Romeriopsis</taxon>
        <taxon>Romeriopsis navalis</taxon>
    </lineage>
</organism>
<feature type="transmembrane region" description="Helical" evidence="6">
    <location>
        <begin position="123"/>
        <end position="142"/>
    </location>
</feature>
<dbReference type="Pfam" id="PF01943">
    <property type="entry name" value="Polysacc_synt"/>
    <property type="match status" value="1"/>
</dbReference>
<keyword evidence="5 6" id="KW-0472">Membrane</keyword>